<evidence type="ECO:0000256" key="4">
    <source>
        <dbReference type="ARBA" id="ARBA00023157"/>
    </source>
</evidence>
<keyword evidence="3" id="KW-0735">Signal-anchor</keyword>
<sequence>MATRKTARPAALCALVVVLLSGCSTSEPLVLDTDSAQSGMSRPFKRVPVAERADAPAFSGRTVDGKQVRLSDYRGEVVVVNAWATSCGPCRAEAPALERTYRTFEDRGVQVLGISTDIERRNARAFQREFGLSYPSLHDPKGRQFLELPRGTVNPQLLPFTLFVDRAGRIAGAAQARLDEQELAAILTPLLKEGQGAGR</sequence>
<dbReference type="GO" id="GO:0017004">
    <property type="term" value="P:cytochrome complex assembly"/>
    <property type="evidence" value="ECO:0007669"/>
    <property type="project" value="UniProtKB-KW"/>
</dbReference>
<evidence type="ECO:0000313" key="8">
    <source>
        <dbReference type="EMBL" id="GAQ61576.1"/>
    </source>
</evidence>
<keyword evidence="2" id="KW-0201">Cytochrome c-type biogenesis</keyword>
<dbReference type="PROSITE" id="PS51257">
    <property type="entry name" value="PROKAR_LIPOPROTEIN"/>
    <property type="match status" value="1"/>
</dbReference>
<reference evidence="9" key="1">
    <citation type="submission" date="2015-11" db="EMBL/GenBank/DDBJ databases">
        <authorList>
            <consortium name="Cross-ministerial Strategic Innovation Promotion Program (SIP) consortium"/>
            <person name="Tomihama T."/>
            <person name="Ikenaga M."/>
            <person name="Sakai M."/>
            <person name="Okubo T."/>
            <person name="Ikeda S."/>
        </authorList>
    </citation>
    <scope>NUCLEOTIDE SEQUENCE [LARGE SCALE GENOMIC DNA]</scope>
    <source>
        <strain evidence="9">S58</strain>
    </source>
</reference>
<evidence type="ECO:0000313" key="9">
    <source>
        <dbReference type="Proteomes" id="UP000067448"/>
    </source>
</evidence>
<accession>A0A100JL76</accession>
<name>A0A100JL76_STRSC</name>
<dbReference type="Pfam" id="PF00578">
    <property type="entry name" value="AhpC-TSA"/>
    <property type="match status" value="1"/>
</dbReference>
<feature type="signal peptide" evidence="6">
    <location>
        <begin position="1"/>
        <end position="26"/>
    </location>
</feature>
<dbReference type="InterPro" id="IPR000866">
    <property type="entry name" value="AhpC/TSA"/>
</dbReference>
<organism evidence="8 9">
    <name type="scientific">Streptomyces scabiei</name>
    <dbReference type="NCBI Taxonomy" id="1930"/>
    <lineage>
        <taxon>Bacteria</taxon>
        <taxon>Bacillati</taxon>
        <taxon>Actinomycetota</taxon>
        <taxon>Actinomycetes</taxon>
        <taxon>Kitasatosporales</taxon>
        <taxon>Streptomycetaceae</taxon>
        <taxon>Streptomyces</taxon>
    </lineage>
</organism>
<gene>
    <name evidence="8" type="primary">resA_1</name>
    <name evidence="8" type="ORF">SsS58_01926</name>
</gene>
<keyword evidence="4" id="KW-1015">Disulfide bond</keyword>
<dbReference type="GO" id="GO:0030313">
    <property type="term" value="C:cell envelope"/>
    <property type="evidence" value="ECO:0007669"/>
    <property type="project" value="UniProtKB-SubCell"/>
</dbReference>
<keyword evidence="5" id="KW-0676">Redox-active center</keyword>
<dbReference type="InterPro" id="IPR013766">
    <property type="entry name" value="Thioredoxin_domain"/>
</dbReference>
<keyword evidence="6" id="KW-0732">Signal</keyword>
<dbReference type="GO" id="GO:0016491">
    <property type="term" value="F:oxidoreductase activity"/>
    <property type="evidence" value="ECO:0007669"/>
    <property type="project" value="InterPro"/>
</dbReference>
<comment type="subcellular location">
    <subcellularLocation>
        <location evidence="1">Cell envelope</location>
    </subcellularLocation>
</comment>
<proteinExistence type="predicted"/>
<dbReference type="AlphaFoldDB" id="A0A100JL76"/>
<protein>
    <submittedName>
        <fullName evidence="8">Thiol-disulfide oxidoreductase ResA</fullName>
    </submittedName>
</protein>
<evidence type="ECO:0000259" key="7">
    <source>
        <dbReference type="PROSITE" id="PS51352"/>
    </source>
</evidence>
<dbReference type="GO" id="GO:0016209">
    <property type="term" value="F:antioxidant activity"/>
    <property type="evidence" value="ECO:0007669"/>
    <property type="project" value="InterPro"/>
</dbReference>
<evidence type="ECO:0000256" key="6">
    <source>
        <dbReference type="SAM" id="SignalP"/>
    </source>
</evidence>
<feature type="domain" description="Thioredoxin" evidence="7">
    <location>
        <begin position="49"/>
        <end position="192"/>
    </location>
</feature>
<dbReference type="SUPFAM" id="SSF52833">
    <property type="entry name" value="Thioredoxin-like"/>
    <property type="match status" value="1"/>
</dbReference>
<evidence type="ECO:0000256" key="3">
    <source>
        <dbReference type="ARBA" id="ARBA00022968"/>
    </source>
</evidence>
<dbReference type="PANTHER" id="PTHR42852:SF6">
    <property type="entry name" value="THIOL:DISULFIDE INTERCHANGE PROTEIN DSBE"/>
    <property type="match status" value="1"/>
</dbReference>
<dbReference type="PANTHER" id="PTHR42852">
    <property type="entry name" value="THIOL:DISULFIDE INTERCHANGE PROTEIN DSBE"/>
    <property type="match status" value="1"/>
</dbReference>
<dbReference type="RefSeq" id="WP_059079487.1">
    <property type="nucleotide sequence ID" value="NZ_BCMM01000007.1"/>
</dbReference>
<evidence type="ECO:0000256" key="5">
    <source>
        <dbReference type="ARBA" id="ARBA00023284"/>
    </source>
</evidence>
<feature type="chain" id="PRO_5007088517" evidence="6">
    <location>
        <begin position="27"/>
        <end position="199"/>
    </location>
</feature>
<reference evidence="9" key="3">
    <citation type="submission" date="2016-02" db="EMBL/GenBank/DDBJ databases">
        <title>Draft genome of pathogenic Streptomyces sp. in Japan.</title>
        <authorList>
            <person name="Tomihama T."/>
            <person name="Ikenaga M."/>
            <person name="Sakai M."/>
            <person name="Okubo T."/>
            <person name="Ikeda S."/>
        </authorList>
    </citation>
    <scope>NUCLEOTIDE SEQUENCE [LARGE SCALE GENOMIC DNA]</scope>
    <source>
        <strain evidence="9">S58</strain>
    </source>
</reference>
<dbReference type="Proteomes" id="UP000067448">
    <property type="component" value="Unassembled WGS sequence"/>
</dbReference>
<dbReference type="PROSITE" id="PS51352">
    <property type="entry name" value="THIOREDOXIN_2"/>
    <property type="match status" value="1"/>
</dbReference>
<dbReference type="Gene3D" id="3.40.30.10">
    <property type="entry name" value="Glutaredoxin"/>
    <property type="match status" value="1"/>
</dbReference>
<reference evidence="8 9" key="2">
    <citation type="journal article" date="2016" name="Genome Announc.">
        <title>Draft Genome Sequences of Streptomyces scabiei S58, Streptomyces turgidiscabies T45, and Streptomyces acidiscabies a10, the Pathogens of Potato Common Scab, Isolated in Japan.</title>
        <authorList>
            <person name="Tomihama T."/>
            <person name="Nishi Y."/>
            <person name="Sakai M."/>
            <person name="Ikenaga M."/>
            <person name="Okubo T."/>
            <person name="Ikeda S."/>
        </authorList>
    </citation>
    <scope>NUCLEOTIDE SEQUENCE [LARGE SCALE GENOMIC DNA]</scope>
    <source>
        <strain evidence="8 9">S58</strain>
    </source>
</reference>
<dbReference type="InterPro" id="IPR050553">
    <property type="entry name" value="Thioredoxin_ResA/DsbE_sf"/>
</dbReference>
<dbReference type="CDD" id="cd02966">
    <property type="entry name" value="TlpA_like_family"/>
    <property type="match status" value="1"/>
</dbReference>
<comment type="caution">
    <text evidence="8">The sequence shown here is derived from an EMBL/GenBank/DDBJ whole genome shotgun (WGS) entry which is preliminary data.</text>
</comment>
<dbReference type="OrthoDB" id="9796554at2"/>
<evidence type="ECO:0000256" key="2">
    <source>
        <dbReference type="ARBA" id="ARBA00022748"/>
    </source>
</evidence>
<keyword evidence="3" id="KW-0812">Transmembrane</keyword>
<dbReference type="EMBL" id="BCMM01000007">
    <property type="protein sequence ID" value="GAQ61576.1"/>
    <property type="molecule type" value="Genomic_DNA"/>
</dbReference>
<dbReference type="InterPro" id="IPR036249">
    <property type="entry name" value="Thioredoxin-like_sf"/>
</dbReference>
<evidence type="ECO:0000256" key="1">
    <source>
        <dbReference type="ARBA" id="ARBA00004196"/>
    </source>
</evidence>